<dbReference type="InterPro" id="IPR026019">
    <property type="entry name" value="Ribul_P_3_epim"/>
</dbReference>
<comment type="cofactor">
    <cofactor evidence="5">
        <name>Fe(2+)</name>
        <dbReference type="ChEBI" id="CHEBI:29033"/>
    </cofactor>
</comment>
<dbReference type="Gene3D" id="3.20.20.70">
    <property type="entry name" value="Aldolase class I"/>
    <property type="match status" value="1"/>
</dbReference>
<dbReference type="NCBIfam" id="NF004076">
    <property type="entry name" value="PRK05581.1-4"/>
    <property type="match status" value="1"/>
</dbReference>
<proteinExistence type="inferred from homology"/>
<dbReference type="AlphaFoldDB" id="A0A494WMN3"/>
<dbReference type="GO" id="GO:0004750">
    <property type="term" value="F:D-ribulose-phosphate 3-epimerase activity"/>
    <property type="evidence" value="ECO:0007669"/>
    <property type="project" value="UniProtKB-UniRule"/>
</dbReference>
<evidence type="ECO:0000313" key="15">
    <source>
        <dbReference type="EMBL" id="QBF74448.1"/>
    </source>
</evidence>
<feature type="binding site" evidence="10 13">
    <location>
        <position position="175"/>
    </location>
    <ligand>
        <name>a divalent metal cation</name>
        <dbReference type="ChEBI" id="CHEBI:60240"/>
    </ligand>
</feature>
<comment type="pathway">
    <text evidence="10">Carbohydrate degradation.</text>
</comment>
<gene>
    <name evidence="10 15" type="primary">rpe</name>
    <name evidence="15" type="ORF">HDCHBGLK_01850</name>
</gene>
<evidence type="ECO:0000256" key="13">
    <source>
        <dbReference type="PIRSR" id="PIRSR001461-2"/>
    </source>
</evidence>
<evidence type="ECO:0000256" key="10">
    <source>
        <dbReference type="HAMAP-Rule" id="MF_02227"/>
    </source>
</evidence>
<feature type="binding site" evidence="10">
    <location>
        <begin position="175"/>
        <end position="177"/>
    </location>
    <ligand>
        <name>substrate</name>
    </ligand>
</feature>
<dbReference type="FunFam" id="3.20.20.70:FF:000004">
    <property type="entry name" value="Ribulose-phosphate 3-epimerase"/>
    <property type="match status" value="1"/>
</dbReference>
<name>A0A494WMN3_CLOS5</name>
<dbReference type="KEGG" id="csci:HDCHBGLK_01850"/>
<dbReference type="HAMAP" id="MF_02227">
    <property type="entry name" value="RPE"/>
    <property type="match status" value="1"/>
</dbReference>
<dbReference type="GO" id="GO:0046872">
    <property type="term" value="F:metal ion binding"/>
    <property type="evidence" value="ECO:0007669"/>
    <property type="project" value="UniProtKB-UniRule"/>
</dbReference>
<protein>
    <recommendedName>
        <fullName evidence="7 10">Ribulose-phosphate 3-epimerase</fullName>
        <ecNumber evidence="7 10">5.1.3.1</ecNumber>
    </recommendedName>
</protein>
<dbReference type="InterPro" id="IPR000056">
    <property type="entry name" value="Ribul_P_3_epim-like"/>
</dbReference>
<keyword evidence="8 10" id="KW-0479">Metal-binding</keyword>
<feature type="binding site" evidence="10 13">
    <location>
        <position position="66"/>
    </location>
    <ligand>
        <name>a divalent metal cation</name>
        <dbReference type="ChEBI" id="CHEBI:60240"/>
    </ligand>
</feature>
<evidence type="ECO:0000256" key="12">
    <source>
        <dbReference type="PIRSR" id="PIRSR001461-1"/>
    </source>
</evidence>
<accession>A0A494WMN3</accession>
<dbReference type="SUPFAM" id="SSF51366">
    <property type="entry name" value="Ribulose-phoshate binding barrel"/>
    <property type="match status" value="1"/>
</dbReference>
<evidence type="ECO:0000256" key="5">
    <source>
        <dbReference type="ARBA" id="ARBA00001954"/>
    </source>
</evidence>
<dbReference type="Pfam" id="PF00834">
    <property type="entry name" value="Ribul_P_3_epim"/>
    <property type="match status" value="1"/>
</dbReference>
<dbReference type="PANTHER" id="PTHR11749">
    <property type="entry name" value="RIBULOSE-5-PHOSPHATE-3-EPIMERASE"/>
    <property type="match status" value="1"/>
</dbReference>
<dbReference type="InterPro" id="IPR013785">
    <property type="entry name" value="Aldolase_TIM"/>
</dbReference>
<feature type="binding site" evidence="10 14">
    <location>
        <position position="66"/>
    </location>
    <ligand>
        <name>substrate</name>
    </ligand>
</feature>
<dbReference type="GO" id="GO:0005737">
    <property type="term" value="C:cytoplasm"/>
    <property type="evidence" value="ECO:0007669"/>
    <property type="project" value="UniProtKB-ARBA"/>
</dbReference>
<feature type="binding site" evidence="10 13">
    <location>
        <position position="35"/>
    </location>
    <ligand>
        <name>a divalent metal cation</name>
        <dbReference type="ChEBI" id="CHEBI:60240"/>
    </ligand>
</feature>
<evidence type="ECO:0000256" key="9">
    <source>
        <dbReference type="ARBA" id="ARBA00023235"/>
    </source>
</evidence>
<dbReference type="NCBIfam" id="TIGR01163">
    <property type="entry name" value="rpe"/>
    <property type="match status" value="1"/>
</dbReference>
<feature type="binding site" evidence="10 14">
    <location>
        <begin position="197"/>
        <end position="198"/>
    </location>
    <ligand>
        <name>substrate</name>
    </ligand>
</feature>
<feature type="active site" description="Proton acceptor" evidence="10 12">
    <location>
        <position position="35"/>
    </location>
</feature>
<dbReference type="EMBL" id="CP036170">
    <property type="protein sequence ID" value="QBF74448.1"/>
    <property type="molecule type" value="Genomic_DNA"/>
</dbReference>
<keyword evidence="13" id="KW-0170">Cobalt</keyword>
<evidence type="ECO:0000256" key="1">
    <source>
        <dbReference type="ARBA" id="ARBA00001782"/>
    </source>
</evidence>
<evidence type="ECO:0000256" key="3">
    <source>
        <dbReference type="ARBA" id="ARBA00001941"/>
    </source>
</evidence>
<evidence type="ECO:0000256" key="6">
    <source>
        <dbReference type="ARBA" id="ARBA00009541"/>
    </source>
</evidence>
<dbReference type="GO" id="GO:0019323">
    <property type="term" value="P:pentose catabolic process"/>
    <property type="evidence" value="ECO:0007669"/>
    <property type="project" value="UniProtKB-UniRule"/>
</dbReference>
<dbReference type="InterPro" id="IPR011060">
    <property type="entry name" value="RibuloseP-bd_barrel"/>
</dbReference>
<comment type="cofactor">
    <cofactor evidence="2">
        <name>Mn(2+)</name>
        <dbReference type="ChEBI" id="CHEBI:29035"/>
    </cofactor>
</comment>
<comment type="similarity">
    <text evidence="6 10 11">Belongs to the ribulose-phosphate 3-epimerase family.</text>
</comment>
<comment type="catalytic activity">
    <reaction evidence="1 10 11">
        <text>D-ribulose 5-phosphate = D-xylulose 5-phosphate</text>
        <dbReference type="Rhea" id="RHEA:13677"/>
        <dbReference type="ChEBI" id="CHEBI:57737"/>
        <dbReference type="ChEBI" id="CHEBI:58121"/>
        <dbReference type="EC" id="5.1.3.1"/>
    </reaction>
</comment>
<keyword evidence="10 11" id="KW-0119">Carbohydrate metabolism</keyword>
<feature type="binding site" evidence="10 14">
    <location>
        <begin position="142"/>
        <end position="145"/>
    </location>
    <ligand>
        <name>substrate</name>
    </ligand>
</feature>
<evidence type="ECO:0000256" key="2">
    <source>
        <dbReference type="ARBA" id="ARBA00001936"/>
    </source>
</evidence>
<evidence type="ECO:0000256" key="8">
    <source>
        <dbReference type="ARBA" id="ARBA00022723"/>
    </source>
</evidence>
<comment type="cofactor">
    <cofactor evidence="4">
        <name>Zn(2+)</name>
        <dbReference type="ChEBI" id="CHEBI:29105"/>
    </cofactor>
</comment>
<evidence type="ECO:0000313" key="16">
    <source>
        <dbReference type="Proteomes" id="UP000289664"/>
    </source>
</evidence>
<dbReference type="RefSeq" id="WP_009248754.1">
    <property type="nucleotide sequence ID" value="NZ_CP036170.1"/>
</dbReference>
<evidence type="ECO:0000256" key="14">
    <source>
        <dbReference type="PIRSR" id="PIRSR001461-3"/>
    </source>
</evidence>
<dbReference type="GO" id="GO:0006098">
    <property type="term" value="P:pentose-phosphate shunt"/>
    <property type="evidence" value="ECO:0007669"/>
    <property type="project" value="UniProtKB-UniRule"/>
</dbReference>
<keyword evidence="16" id="KW-1185">Reference proteome</keyword>
<evidence type="ECO:0000256" key="11">
    <source>
        <dbReference type="PIRNR" id="PIRNR001461"/>
    </source>
</evidence>
<feature type="active site" description="Proton donor" evidence="10 12">
    <location>
        <position position="175"/>
    </location>
</feature>
<dbReference type="PROSITE" id="PS01086">
    <property type="entry name" value="RIBUL_P_3_EPIMER_2"/>
    <property type="match status" value="1"/>
</dbReference>
<evidence type="ECO:0000256" key="7">
    <source>
        <dbReference type="ARBA" id="ARBA00013188"/>
    </source>
</evidence>
<feature type="binding site" evidence="10 14">
    <location>
        <position position="8"/>
    </location>
    <ligand>
        <name>substrate</name>
    </ligand>
</feature>
<comment type="cofactor">
    <cofactor evidence="3">
        <name>Co(2+)</name>
        <dbReference type="ChEBI" id="CHEBI:48828"/>
    </cofactor>
</comment>
<keyword evidence="9 10" id="KW-0413">Isomerase</keyword>
<feature type="binding site" evidence="14">
    <location>
        <position position="177"/>
    </location>
    <ligand>
        <name>substrate</name>
    </ligand>
</feature>
<dbReference type="GeneID" id="62696059"/>
<sequence length="220" mass="24267">MEYILAPSILAADFKNLGQEMKKTEENGARYLHFDVMDGMFVPSISFGMPVLASVKGGTSQTMDVHLMVQEPIRYVEAFQKAGADILTVHLEACEDVKTTIDKIRECGMKVGLSICPETETEALKPFLEDVDMILVMSVHPGFGGQKFIPESLDKIRKVRGMIEEQGLSVDVEVDGGIYLTNVREVLEAGVNVVVAGSAVFKGEPGQNTKEFMEILRDYE</sequence>
<dbReference type="CDD" id="cd00429">
    <property type="entry name" value="RPE"/>
    <property type="match status" value="1"/>
</dbReference>
<comment type="cofactor">
    <cofactor evidence="10 13">
        <name>a divalent metal cation</name>
        <dbReference type="ChEBI" id="CHEBI:60240"/>
    </cofactor>
    <text evidence="10 13">Binds 1 divalent metal cation per subunit.</text>
</comment>
<keyword evidence="13" id="KW-0862">Zinc</keyword>
<dbReference type="Proteomes" id="UP000289664">
    <property type="component" value="Chromosome"/>
</dbReference>
<evidence type="ECO:0000256" key="4">
    <source>
        <dbReference type="ARBA" id="ARBA00001947"/>
    </source>
</evidence>
<keyword evidence="13" id="KW-0464">Manganese</keyword>
<organism evidence="15 16">
    <name type="scientific">Clostridium scindens (strain ATCC 35704 / DSM 5676 / VPI 13733 / 19)</name>
    <dbReference type="NCBI Taxonomy" id="411468"/>
    <lineage>
        <taxon>Bacteria</taxon>
        <taxon>Bacillati</taxon>
        <taxon>Bacillota</taxon>
        <taxon>Clostridia</taxon>
        <taxon>Lachnospirales</taxon>
        <taxon>Lachnospiraceae</taxon>
    </lineage>
</organism>
<reference evidence="15 16" key="1">
    <citation type="journal article" date="2019" name="Appl. Environ. Microbiol.">
        <title>Clostridium scindens ATCC 35704: integration of nutritional requirements, the complete genome sequence, and global transcriptional responses to bile acids.</title>
        <authorList>
            <person name="Devendran S."/>
            <person name="Shrestha R."/>
            <person name="Alves J.M.P."/>
            <person name="Wolf P.G."/>
            <person name="Ly L."/>
            <person name="Hernandez A.G."/>
            <person name="Mendez-Garcia C."/>
            <person name="Inboden A."/>
            <person name="Wiley J."/>
            <person name="Paul O."/>
            <person name="Allen A."/>
            <person name="Springer E."/>
            <person name="Wright C.L."/>
            <person name="Fields C.J."/>
            <person name="Daniel S.L."/>
            <person name="Ridlon J.M."/>
        </authorList>
    </citation>
    <scope>NUCLEOTIDE SEQUENCE [LARGE SCALE GENOMIC DNA]</scope>
    <source>
        <strain evidence="15 16">ATCC 35704</strain>
    </source>
</reference>
<dbReference type="OrthoDB" id="1645589at2"/>
<dbReference type="EC" id="5.1.3.1" evidence="7 10"/>
<dbReference type="PIRSF" id="PIRSF001461">
    <property type="entry name" value="RPE"/>
    <property type="match status" value="1"/>
</dbReference>
<feature type="binding site" evidence="10 13">
    <location>
        <position position="33"/>
    </location>
    <ligand>
        <name>a divalent metal cation</name>
        <dbReference type="ChEBI" id="CHEBI:60240"/>
    </ligand>
</feature>
<comment type="function">
    <text evidence="10">Catalyzes the reversible epimerization of D-ribulose 5-phosphate to D-xylulose 5-phosphate.</text>
</comment>